<evidence type="ECO:0000313" key="1">
    <source>
        <dbReference type="EMBL" id="XCH40387.1"/>
    </source>
</evidence>
<accession>A0AAU8GFS0</accession>
<organism evidence="1">
    <name type="scientific">Salmonella phage vB_SEnST11_KE22</name>
    <dbReference type="NCBI Taxonomy" id="3161173"/>
    <lineage>
        <taxon>Viruses</taxon>
        <taxon>Duplodnaviria</taxon>
        <taxon>Heunggongvirae</taxon>
        <taxon>Uroviricota</taxon>
        <taxon>Caudoviricetes</taxon>
        <taxon>Vequintavirinae</taxon>
        <taxon>Seunavirus</taxon>
    </lineage>
</organism>
<gene>
    <name evidence="1" type="ORF">NDDWPVAN_CDS0261</name>
</gene>
<name>A0AAU8GFS0_9CAUD</name>
<sequence length="36" mass="3960">MDPIISIPHSHSGQDVTHSQSRRFLCLGVIASRTVI</sequence>
<protein>
    <submittedName>
        <fullName evidence="1">Uncharacterized protein</fullName>
    </submittedName>
</protein>
<dbReference type="EMBL" id="PP856721">
    <property type="protein sequence ID" value="XCH40387.1"/>
    <property type="molecule type" value="Genomic_DNA"/>
</dbReference>
<proteinExistence type="predicted"/>
<reference evidence="1" key="1">
    <citation type="submission" date="2024-05" db="EMBL/GenBank/DDBJ databases">
        <authorList>
            <person name="Mugo M.M."/>
            <person name="Musyoki A.M."/>
            <person name="Makumi A.M."/>
            <person name="Mutai I."/>
            <person name="Drechsel O."/>
            <person name="Kering K.K."/>
            <person name="Muturi P."/>
            <person name="Mbae C.K."/>
            <person name="Kariuki S.M."/>
        </authorList>
    </citation>
    <scope>NUCLEOTIDE SEQUENCE</scope>
</reference>